<keyword evidence="2" id="KW-1185">Reference proteome</keyword>
<organism evidence="1 2">
    <name type="scientific">Sediminispirochaeta smaragdinae (strain DSM 11293 / JCM 15392 / SEBR 4228)</name>
    <name type="common">Spirochaeta smaragdinae</name>
    <dbReference type="NCBI Taxonomy" id="573413"/>
    <lineage>
        <taxon>Bacteria</taxon>
        <taxon>Pseudomonadati</taxon>
        <taxon>Spirochaetota</taxon>
        <taxon>Spirochaetia</taxon>
        <taxon>Spirochaetales</taxon>
        <taxon>Spirochaetaceae</taxon>
        <taxon>Sediminispirochaeta</taxon>
    </lineage>
</organism>
<evidence type="ECO:0000313" key="2">
    <source>
        <dbReference type="Proteomes" id="UP000002318"/>
    </source>
</evidence>
<dbReference type="OrthoDB" id="369116at2"/>
<evidence type="ECO:0000313" key="1">
    <source>
        <dbReference type="EMBL" id="ADK81462.1"/>
    </source>
</evidence>
<name>E1R1T6_SEDSS</name>
<dbReference type="KEGG" id="ssm:Spirs_2347"/>
<dbReference type="SUPFAM" id="SSF55874">
    <property type="entry name" value="ATPase domain of HSP90 chaperone/DNA topoisomerase II/histidine kinase"/>
    <property type="match status" value="1"/>
</dbReference>
<dbReference type="HOGENOM" id="CLU_1517018_0_0_12"/>
<dbReference type="AlphaFoldDB" id="E1R1T6"/>
<dbReference type="EMBL" id="CP002116">
    <property type="protein sequence ID" value="ADK81462.1"/>
    <property type="molecule type" value="Genomic_DNA"/>
</dbReference>
<dbReference type="Gene3D" id="3.30.565.10">
    <property type="entry name" value="Histidine kinase-like ATPase, C-terminal domain"/>
    <property type="match status" value="1"/>
</dbReference>
<dbReference type="RefSeq" id="WP_013254925.1">
    <property type="nucleotide sequence ID" value="NC_014364.1"/>
</dbReference>
<proteinExistence type="predicted"/>
<evidence type="ECO:0008006" key="3">
    <source>
        <dbReference type="Google" id="ProtNLM"/>
    </source>
</evidence>
<dbReference type="eggNOG" id="COG2172">
    <property type="taxonomic scope" value="Bacteria"/>
</dbReference>
<dbReference type="InterPro" id="IPR036890">
    <property type="entry name" value="HATPase_C_sf"/>
</dbReference>
<dbReference type="STRING" id="573413.Spirs_2347"/>
<accession>E1R1T6</accession>
<sequence length="177" mass="20026">MSYISYKGKKYRQVKFTFSTKAPFEKILETLNQISFNGSFRSDEQAIYAILELVSNSLRAHREKAVKEKIVLRIQGEKGRTLVRLRDLGGGFDISKLPYDITQPVNEIDTISDAFEAYRQKNNYRRFGMGILLARKVFPGFRLTFDERNGTIAGTIVDLSDKVFDTVGTRSPAGGAL</sequence>
<protein>
    <recommendedName>
        <fullName evidence="3">Histidine kinase/HSP90-like ATPase domain-containing protein</fullName>
    </recommendedName>
</protein>
<gene>
    <name evidence="1" type="ordered locus">Spirs_2347</name>
</gene>
<reference evidence="1 2" key="1">
    <citation type="journal article" date="2010" name="Stand. Genomic Sci.">
        <title>Complete genome sequence of Spirochaeta smaragdinae type strain (SEBR 4228).</title>
        <authorList>
            <person name="Mavromatis K."/>
            <person name="Yasawong M."/>
            <person name="Chertkov O."/>
            <person name="Lapidus A."/>
            <person name="Lucas S."/>
            <person name="Nolan M."/>
            <person name="Del Rio T.G."/>
            <person name="Tice H."/>
            <person name="Cheng J.F."/>
            <person name="Pitluck S."/>
            <person name="Liolios K."/>
            <person name="Ivanova N."/>
            <person name="Tapia R."/>
            <person name="Han C."/>
            <person name="Bruce D."/>
            <person name="Goodwin L."/>
            <person name="Pati A."/>
            <person name="Chen A."/>
            <person name="Palaniappan K."/>
            <person name="Land M."/>
            <person name="Hauser L."/>
            <person name="Chang Y.J."/>
            <person name="Jeffries C.D."/>
            <person name="Detter J.C."/>
            <person name="Rohde M."/>
            <person name="Brambilla E."/>
            <person name="Spring S."/>
            <person name="Goker M."/>
            <person name="Sikorski J."/>
            <person name="Woyke T."/>
            <person name="Bristow J."/>
            <person name="Eisen J.A."/>
            <person name="Markowitz V."/>
            <person name="Hugenholtz P."/>
            <person name="Klenk H.P."/>
            <person name="Kyrpides N.C."/>
        </authorList>
    </citation>
    <scope>NUCLEOTIDE SEQUENCE [LARGE SCALE GENOMIC DNA]</scope>
    <source>
        <strain evidence="2">DSM 11293 / JCM 15392 / SEBR 4228</strain>
    </source>
</reference>
<dbReference type="Proteomes" id="UP000002318">
    <property type="component" value="Chromosome"/>
</dbReference>